<gene>
    <name evidence="1" type="ORF">NDI56_04660</name>
</gene>
<organism evidence="1 2">
    <name type="scientific">Haloarcula saliterrae</name>
    <dbReference type="NCBI Taxonomy" id="2950534"/>
    <lineage>
        <taxon>Archaea</taxon>
        <taxon>Methanobacteriati</taxon>
        <taxon>Methanobacteriota</taxon>
        <taxon>Stenosarchaea group</taxon>
        <taxon>Halobacteria</taxon>
        <taxon>Halobacteriales</taxon>
        <taxon>Haloarculaceae</taxon>
        <taxon>Haloarcula</taxon>
    </lineage>
</organism>
<evidence type="ECO:0000313" key="2">
    <source>
        <dbReference type="Proteomes" id="UP001259659"/>
    </source>
</evidence>
<evidence type="ECO:0000313" key="1">
    <source>
        <dbReference type="EMBL" id="MDS0258701.1"/>
    </source>
</evidence>
<comment type="caution">
    <text evidence="1">The sequence shown here is derived from an EMBL/GenBank/DDBJ whole genome shotgun (WGS) entry which is preliminary data.</text>
</comment>
<dbReference type="RefSeq" id="WP_310918263.1">
    <property type="nucleotide sequence ID" value="NZ_JAMQON010000001.1"/>
</dbReference>
<name>A0ABU2F8Y9_9EURY</name>
<proteinExistence type="predicted"/>
<protein>
    <submittedName>
        <fullName evidence="1">Uncharacterized protein</fullName>
    </submittedName>
</protein>
<sequence>MFESSTSPITVFEIAPNGNGGDIFWIYDIENPDEFFAGCETVDDASERLIEADRSPDEQIETCGYTLVLDHPEDPSSTGSLTIPEGPLVFETVKNNGQHERYEFYRIEDPEDTFGDSYGDTQRMFDSIMDAGIEPMLEYDNVSLTFQRPYGAL</sequence>
<keyword evidence="2" id="KW-1185">Reference proteome</keyword>
<accession>A0ABU2F8Y9</accession>
<dbReference type="Proteomes" id="UP001259659">
    <property type="component" value="Unassembled WGS sequence"/>
</dbReference>
<dbReference type="EMBL" id="JAMQON010000001">
    <property type="protein sequence ID" value="MDS0258701.1"/>
    <property type="molecule type" value="Genomic_DNA"/>
</dbReference>
<reference evidence="1 2" key="1">
    <citation type="submission" date="2022-06" db="EMBL/GenBank/DDBJ databases">
        <title>Haloarcula sp. a new haloarchaeum isolate from saline soil.</title>
        <authorList>
            <person name="Strakova D."/>
            <person name="Galisteo C."/>
            <person name="Sanchez-Porro C."/>
            <person name="Ventosa A."/>
        </authorList>
    </citation>
    <scope>NUCLEOTIDE SEQUENCE [LARGE SCALE GENOMIC DNA]</scope>
    <source>
        <strain evidence="1 2">S1CR25-12</strain>
    </source>
</reference>